<dbReference type="PANTHER" id="PTHR43280">
    <property type="entry name" value="ARAC-FAMILY TRANSCRIPTIONAL REGULATOR"/>
    <property type="match status" value="1"/>
</dbReference>
<keyword evidence="1" id="KW-0805">Transcription regulation</keyword>
<dbReference type="InterPro" id="IPR014710">
    <property type="entry name" value="RmlC-like_jellyroll"/>
</dbReference>
<dbReference type="RefSeq" id="WP_244727194.1">
    <property type="nucleotide sequence ID" value="NZ_JALIRP010000007.1"/>
</dbReference>
<dbReference type="GO" id="GO:0003700">
    <property type="term" value="F:DNA-binding transcription factor activity"/>
    <property type="evidence" value="ECO:0007669"/>
    <property type="project" value="InterPro"/>
</dbReference>
<dbReference type="InterPro" id="IPR018062">
    <property type="entry name" value="HTH_AraC-typ_CS"/>
</dbReference>
<dbReference type="PROSITE" id="PS01124">
    <property type="entry name" value="HTH_ARAC_FAMILY_2"/>
    <property type="match status" value="1"/>
</dbReference>
<dbReference type="InterPro" id="IPR009057">
    <property type="entry name" value="Homeodomain-like_sf"/>
</dbReference>
<dbReference type="PRINTS" id="PR00032">
    <property type="entry name" value="HTHARAC"/>
</dbReference>
<dbReference type="SMART" id="SM00342">
    <property type="entry name" value="HTH_ARAC"/>
    <property type="match status" value="1"/>
</dbReference>
<dbReference type="SUPFAM" id="SSF51215">
    <property type="entry name" value="Regulatory protein AraC"/>
    <property type="match status" value="1"/>
</dbReference>
<evidence type="ECO:0000256" key="3">
    <source>
        <dbReference type="ARBA" id="ARBA00023163"/>
    </source>
</evidence>
<feature type="domain" description="HTH araC/xylS-type" evidence="4">
    <location>
        <begin position="190"/>
        <end position="288"/>
    </location>
</feature>
<proteinExistence type="predicted"/>
<dbReference type="Gene3D" id="2.60.120.10">
    <property type="entry name" value="Jelly Rolls"/>
    <property type="match status" value="1"/>
</dbReference>
<dbReference type="Pfam" id="PF07883">
    <property type="entry name" value="Cupin_2"/>
    <property type="match status" value="1"/>
</dbReference>
<gene>
    <name evidence="5" type="ORF">MUG84_17815</name>
</gene>
<sequence length="291" mass="34020">MSSYIHDERWVYECGDHSELKQLSEIVLLGYDHYNKAEQLSNHIHENAYEFVYIEQGAVSWDVNGETYHMHAQQIFHTRPGELHRASFDYIGPCKMWWMIIRDPQHAGSWFSLGKEDREQFSQVLRHLPRIISTNKVVAESFRSLRKLIEQPGAMLLEYQVRHHVLEVFLHLMHSSSASLQSPDIHDFSIELAKRIEMNPALRLSTRQLAAELGLSESHFYRVFRETNGQSPALYMERVRMGCACRLLLQSSLSITNIAHDLGFKTSQHFATVFKKYIGMTPREWRSQENK</sequence>
<reference evidence="5" key="1">
    <citation type="submission" date="2022-04" db="EMBL/GenBank/DDBJ databases">
        <title>Paenibacillus mangrovi sp. nov., a novel endophytic bacterium isolated from bark of Kandelia candel.</title>
        <authorList>
            <person name="Tuo L."/>
        </authorList>
    </citation>
    <scope>NUCLEOTIDE SEQUENCE</scope>
    <source>
        <strain evidence="5">KQZ6P-2</strain>
    </source>
</reference>
<evidence type="ECO:0000313" key="6">
    <source>
        <dbReference type="Proteomes" id="UP001139347"/>
    </source>
</evidence>
<name>A0A9X1WR95_9BACL</name>
<comment type="caution">
    <text evidence="5">The sequence shown here is derived from an EMBL/GenBank/DDBJ whole genome shotgun (WGS) entry which is preliminary data.</text>
</comment>
<evidence type="ECO:0000259" key="4">
    <source>
        <dbReference type="PROSITE" id="PS01124"/>
    </source>
</evidence>
<dbReference type="PANTHER" id="PTHR43280:SF28">
    <property type="entry name" value="HTH-TYPE TRANSCRIPTIONAL ACTIVATOR RHAS"/>
    <property type="match status" value="1"/>
</dbReference>
<dbReference type="EMBL" id="JALIRP010000007">
    <property type="protein sequence ID" value="MCJ8013583.1"/>
    <property type="molecule type" value="Genomic_DNA"/>
</dbReference>
<dbReference type="InterPro" id="IPR018060">
    <property type="entry name" value="HTH_AraC"/>
</dbReference>
<dbReference type="AlphaFoldDB" id="A0A9X1WR95"/>
<dbReference type="InterPro" id="IPR037923">
    <property type="entry name" value="HTH-like"/>
</dbReference>
<accession>A0A9X1WR95</accession>
<organism evidence="5 6">
    <name type="scientific">Paenibacillus mangrovi</name>
    <dbReference type="NCBI Taxonomy" id="2931978"/>
    <lineage>
        <taxon>Bacteria</taxon>
        <taxon>Bacillati</taxon>
        <taxon>Bacillota</taxon>
        <taxon>Bacilli</taxon>
        <taxon>Bacillales</taxon>
        <taxon>Paenibacillaceae</taxon>
        <taxon>Paenibacillus</taxon>
    </lineage>
</organism>
<evidence type="ECO:0000256" key="2">
    <source>
        <dbReference type="ARBA" id="ARBA00023125"/>
    </source>
</evidence>
<dbReference type="Pfam" id="PF12833">
    <property type="entry name" value="HTH_18"/>
    <property type="match status" value="1"/>
</dbReference>
<dbReference type="SUPFAM" id="SSF46689">
    <property type="entry name" value="Homeodomain-like"/>
    <property type="match status" value="2"/>
</dbReference>
<protein>
    <submittedName>
        <fullName evidence="5">AraC family transcriptional regulator</fullName>
    </submittedName>
</protein>
<dbReference type="Proteomes" id="UP001139347">
    <property type="component" value="Unassembled WGS sequence"/>
</dbReference>
<evidence type="ECO:0000313" key="5">
    <source>
        <dbReference type="EMBL" id="MCJ8013583.1"/>
    </source>
</evidence>
<evidence type="ECO:0000256" key="1">
    <source>
        <dbReference type="ARBA" id="ARBA00023015"/>
    </source>
</evidence>
<dbReference type="InterPro" id="IPR020449">
    <property type="entry name" value="Tscrpt_reg_AraC-type_HTH"/>
</dbReference>
<keyword evidence="3" id="KW-0804">Transcription</keyword>
<keyword evidence="2" id="KW-0238">DNA-binding</keyword>
<keyword evidence="6" id="KW-1185">Reference proteome</keyword>
<dbReference type="GO" id="GO:0043565">
    <property type="term" value="F:sequence-specific DNA binding"/>
    <property type="evidence" value="ECO:0007669"/>
    <property type="project" value="InterPro"/>
</dbReference>
<dbReference type="InterPro" id="IPR013096">
    <property type="entry name" value="Cupin_2"/>
</dbReference>
<dbReference type="Gene3D" id="1.10.10.60">
    <property type="entry name" value="Homeodomain-like"/>
    <property type="match status" value="2"/>
</dbReference>
<dbReference type="PROSITE" id="PS00041">
    <property type="entry name" value="HTH_ARAC_FAMILY_1"/>
    <property type="match status" value="1"/>
</dbReference>